<dbReference type="Gramene" id="TKW13717">
    <property type="protein sequence ID" value="TKW13717"/>
    <property type="gene ID" value="SEVIR_5G119550v2"/>
</dbReference>
<gene>
    <name evidence="2" type="ORF">SEVIR_5G119550v2</name>
</gene>
<protein>
    <submittedName>
        <fullName evidence="2">Uncharacterized protein</fullName>
    </submittedName>
</protein>
<evidence type="ECO:0000313" key="2">
    <source>
        <dbReference type="EMBL" id="TKW13717.1"/>
    </source>
</evidence>
<dbReference type="AlphaFoldDB" id="A0A4U6URU1"/>
<dbReference type="EMBL" id="CM016556">
    <property type="protein sequence ID" value="TKW13717.1"/>
    <property type="molecule type" value="Genomic_DNA"/>
</dbReference>
<evidence type="ECO:0000313" key="3">
    <source>
        <dbReference type="Proteomes" id="UP000298652"/>
    </source>
</evidence>
<reference evidence="2" key="1">
    <citation type="submission" date="2019-03" db="EMBL/GenBank/DDBJ databases">
        <title>WGS assembly of Setaria viridis.</title>
        <authorList>
            <person name="Huang P."/>
            <person name="Jenkins J."/>
            <person name="Grimwood J."/>
            <person name="Barry K."/>
            <person name="Healey A."/>
            <person name="Mamidi S."/>
            <person name="Sreedasyam A."/>
            <person name="Shu S."/>
            <person name="Feldman M."/>
            <person name="Wu J."/>
            <person name="Yu Y."/>
            <person name="Chen C."/>
            <person name="Johnson J."/>
            <person name="Rokhsar D."/>
            <person name="Baxter I."/>
            <person name="Schmutz J."/>
            <person name="Brutnell T."/>
            <person name="Kellogg E."/>
        </authorList>
    </citation>
    <scope>NUCLEOTIDE SEQUENCE [LARGE SCALE GENOMIC DNA]</scope>
</reference>
<dbReference type="Proteomes" id="UP000298652">
    <property type="component" value="Chromosome 5"/>
</dbReference>
<feature type="chain" id="PRO_5020971449" evidence="1">
    <location>
        <begin position="22"/>
        <end position="40"/>
    </location>
</feature>
<organism evidence="2 3">
    <name type="scientific">Setaria viridis</name>
    <name type="common">Green bristlegrass</name>
    <name type="synonym">Setaria italica subsp. viridis</name>
    <dbReference type="NCBI Taxonomy" id="4556"/>
    <lineage>
        <taxon>Eukaryota</taxon>
        <taxon>Viridiplantae</taxon>
        <taxon>Streptophyta</taxon>
        <taxon>Embryophyta</taxon>
        <taxon>Tracheophyta</taxon>
        <taxon>Spermatophyta</taxon>
        <taxon>Magnoliopsida</taxon>
        <taxon>Liliopsida</taxon>
        <taxon>Poales</taxon>
        <taxon>Poaceae</taxon>
        <taxon>PACMAD clade</taxon>
        <taxon>Panicoideae</taxon>
        <taxon>Panicodae</taxon>
        <taxon>Paniceae</taxon>
        <taxon>Cenchrinae</taxon>
        <taxon>Setaria</taxon>
    </lineage>
</organism>
<feature type="signal peptide" evidence="1">
    <location>
        <begin position="1"/>
        <end position="21"/>
    </location>
</feature>
<proteinExistence type="predicted"/>
<evidence type="ECO:0000256" key="1">
    <source>
        <dbReference type="SAM" id="SignalP"/>
    </source>
</evidence>
<accession>A0A4U6URU1</accession>
<name>A0A4U6URU1_SETVI</name>
<keyword evidence="3" id="KW-1185">Reference proteome</keyword>
<keyword evidence="1" id="KW-0732">Signal</keyword>
<sequence>MKLQGFGISILLLVSLYVNEAVQICAKMVGVFLDGMLKWH</sequence>